<feature type="transmembrane region" description="Helical" evidence="10">
    <location>
        <begin position="15"/>
        <end position="36"/>
    </location>
</feature>
<comment type="caution">
    <text evidence="12">The sequence shown here is derived from an EMBL/GenBank/DDBJ whole genome shotgun (WGS) entry which is preliminary data.</text>
</comment>
<evidence type="ECO:0000259" key="11">
    <source>
        <dbReference type="Pfam" id="PF00137"/>
    </source>
</evidence>
<feature type="domain" description="V-ATPase proteolipid subunit C-like" evidence="11">
    <location>
        <begin position="1"/>
        <end position="35"/>
    </location>
</feature>
<evidence type="ECO:0000313" key="12">
    <source>
        <dbReference type="EMBL" id="KAJ9589797.1"/>
    </source>
</evidence>
<dbReference type="AlphaFoldDB" id="A0AAD8EHI4"/>
<evidence type="ECO:0000256" key="8">
    <source>
        <dbReference type="ARBA" id="ARBA00029494"/>
    </source>
</evidence>
<dbReference type="Pfam" id="PF00137">
    <property type="entry name" value="ATP-synt_C"/>
    <property type="match status" value="2"/>
</dbReference>
<gene>
    <name evidence="12" type="ORF">L9F63_027943</name>
</gene>
<dbReference type="SUPFAM" id="SSF81333">
    <property type="entry name" value="F1F0 ATP synthase subunit C"/>
    <property type="match status" value="2"/>
</dbReference>
<reference evidence="12" key="2">
    <citation type="submission" date="2023-05" db="EMBL/GenBank/DDBJ databases">
        <authorList>
            <person name="Fouks B."/>
        </authorList>
    </citation>
    <scope>NUCLEOTIDE SEQUENCE</scope>
    <source>
        <strain evidence="12">Stay&amp;Tobe</strain>
        <tissue evidence="12">Testes</tissue>
    </source>
</reference>
<feature type="transmembrane region" description="Helical" evidence="10">
    <location>
        <begin position="99"/>
        <end position="125"/>
    </location>
</feature>
<evidence type="ECO:0000256" key="3">
    <source>
        <dbReference type="ARBA" id="ARBA00022448"/>
    </source>
</evidence>
<evidence type="ECO:0000256" key="10">
    <source>
        <dbReference type="SAM" id="Phobius"/>
    </source>
</evidence>
<protein>
    <recommendedName>
        <fullName evidence="8">V-type proton ATPase 16 kDa proteolipid subunit c</fullName>
    </recommendedName>
    <alternativeName>
        <fullName evidence="9">Vacuolar proton pump 16 kDa proteolipid subunit c</fullName>
    </alternativeName>
</protein>
<feature type="transmembrane region" description="Helical" evidence="10">
    <location>
        <begin position="62"/>
        <end position="87"/>
    </location>
</feature>
<evidence type="ECO:0000256" key="2">
    <source>
        <dbReference type="ARBA" id="ARBA00007296"/>
    </source>
</evidence>
<dbReference type="Gene3D" id="1.20.120.610">
    <property type="entry name" value="lithium bound rotor ring of v- atpase"/>
    <property type="match status" value="1"/>
</dbReference>
<keyword evidence="5 10" id="KW-1133">Transmembrane helix</keyword>
<keyword evidence="4 10" id="KW-0812">Transmembrane</keyword>
<feature type="domain" description="V-ATPase proteolipid subunit C-like" evidence="11">
    <location>
        <begin position="65"/>
        <end position="124"/>
    </location>
</feature>
<evidence type="ECO:0000256" key="6">
    <source>
        <dbReference type="ARBA" id="ARBA00023065"/>
    </source>
</evidence>
<dbReference type="GO" id="GO:0015078">
    <property type="term" value="F:proton transmembrane transporter activity"/>
    <property type="evidence" value="ECO:0007669"/>
    <property type="project" value="InterPro"/>
</dbReference>
<dbReference type="EMBL" id="JASPKZ010004786">
    <property type="protein sequence ID" value="KAJ9589797.1"/>
    <property type="molecule type" value="Genomic_DNA"/>
</dbReference>
<organism evidence="12 13">
    <name type="scientific">Diploptera punctata</name>
    <name type="common">Pacific beetle cockroach</name>
    <dbReference type="NCBI Taxonomy" id="6984"/>
    <lineage>
        <taxon>Eukaryota</taxon>
        <taxon>Metazoa</taxon>
        <taxon>Ecdysozoa</taxon>
        <taxon>Arthropoda</taxon>
        <taxon>Hexapoda</taxon>
        <taxon>Insecta</taxon>
        <taxon>Pterygota</taxon>
        <taxon>Neoptera</taxon>
        <taxon>Polyneoptera</taxon>
        <taxon>Dictyoptera</taxon>
        <taxon>Blattodea</taxon>
        <taxon>Blaberoidea</taxon>
        <taxon>Blaberidae</taxon>
        <taxon>Diplopterinae</taxon>
        <taxon>Diploptera</taxon>
    </lineage>
</organism>
<dbReference type="PANTHER" id="PTHR10263">
    <property type="entry name" value="V-TYPE PROTON ATPASE PROTEOLIPID SUBUNIT"/>
    <property type="match status" value="1"/>
</dbReference>
<keyword evidence="6" id="KW-0406">Ion transport</keyword>
<evidence type="ECO:0000256" key="9">
    <source>
        <dbReference type="ARBA" id="ARBA00031057"/>
    </source>
</evidence>
<evidence type="ECO:0000256" key="1">
    <source>
        <dbReference type="ARBA" id="ARBA00004141"/>
    </source>
</evidence>
<proteinExistence type="inferred from homology"/>
<name>A0AAD8EHI4_DIPPU</name>
<comment type="subcellular location">
    <subcellularLocation>
        <location evidence="1">Membrane</location>
        <topology evidence="1">Multi-pass membrane protein</topology>
    </subcellularLocation>
</comment>
<dbReference type="InterPro" id="IPR035921">
    <property type="entry name" value="F/V-ATP_Csub_sf"/>
</dbReference>
<evidence type="ECO:0000313" key="13">
    <source>
        <dbReference type="Proteomes" id="UP001233999"/>
    </source>
</evidence>
<sequence length="134" mass="14374">MGGGVRVPRIKTKNLTSIIFCEAVAVYGLILSILMLQRLKKFTPHLVNINPLYRRKNWSSSYFMFAGGLCGGFVNLFCGIAMGIIGSGAALADAANKSLFVRILIVEIFCSALGLYGLIVSVLIISNGELGDVT</sequence>
<accession>A0AAD8EHI4</accession>
<comment type="similarity">
    <text evidence="2">Belongs to the V-ATPase proteolipid subunit family.</text>
</comment>
<keyword evidence="7 10" id="KW-0472">Membrane</keyword>
<evidence type="ECO:0000256" key="5">
    <source>
        <dbReference type="ARBA" id="ARBA00022989"/>
    </source>
</evidence>
<evidence type="ECO:0000256" key="4">
    <source>
        <dbReference type="ARBA" id="ARBA00022692"/>
    </source>
</evidence>
<dbReference type="GO" id="GO:0033177">
    <property type="term" value="C:proton-transporting two-sector ATPase complex, proton-transporting domain"/>
    <property type="evidence" value="ECO:0007669"/>
    <property type="project" value="InterPro"/>
</dbReference>
<dbReference type="InterPro" id="IPR002379">
    <property type="entry name" value="ATPase_proteolipid_c-like_dom"/>
</dbReference>
<dbReference type="Proteomes" id="UP001233999">
    <property type="component" value="Unassembled WGS sequence"/>
</dbReference>
<evidence type="ECO:0000256" key="7">
    <source>
        <dbReference type="ARBA" id="ARBA00023136"/>
    </source>
</evidence>
<keyword evidence="3" id="KW-0813">Transport</keyword>
<keyword evidence="13" id="KW-1185">Reference proteome</keyword>
<dbReference type="CDD" id="cd18178">
    <property type="entry name" value="ATP-synt_Vo_c_ATP6F_rpt2"/>
    <property type="match status" value="1"/>
</dbReference>
<reference evidence="12" key="1">
    <citation type="journal article" date="2023" name="IScience">
        <title>Live-bearing cockroach genome reveals convergent evolutionary mechanisms linked to viviparity in insects and beyond.</title>
        <authorList>
            <person name="Fouks B."/>
            <person name="Harrison M.C."/>
            <person name="Mikhailova A.A."/>
            <person name="Marchal E."/>
            <person name="English S."/>
            <person name="Carruthers M."/>
            <person name="Jennings E.C."/>
            <person name="Chiamaka E.L."/>
            <person name="Frigard R.A."/>
            <person name="Pippel M."/>
            <person name="Attardo G.M."/>
            <person name="Benoit J.B."/>
            <person name="Bornberg-Bauer E."/>
            <person name="Tobe S.S."/>
        </authorList>
    </citation>
    <scope>NUCLEOTIDE SEQUENCE</scope>
    <source>
        <strain evidence="12">Stay&amp;Tobe</strain>
    </source>
</reference>